<feature type="signal peptide" evidence="1">
    <location>
        <begin position="1"/>
        <end position="18"/>
    </location>
</feature>
<keyword evidence="1" id="KW-0732">Signal</keyword>
<proteinExistence type="predicted"/>
<keyword evidence="3" id="KW-1185">Reference proteome</keyword>
<dbReference type="Proteomes" id="UP000714420">
    <property type="component" value="Unassembled WGS sequence"/>
</dbReference>
<name>A0ABX2AS91_9BACT</name>
<feature type="chain" id="PRO_5047505167" description="Outer membrane protein beta-barrel domain-containing protein" evidence="1">
    <location>
        <begin position="19"/>
        <end position="295"/>
    </location>
</feature>
<accession>A0ABX2AS91</accession>
<evidence type="ECO:0000256" key="1">
    <source>
        <dbReference type="SAM" id="SignalP"/>
    </source>
</evidence>
<dbReference type="EMBL" id="JABKKF010000012">
    <property type="protein sequence ID" value="NPD92902.1"/>
    <property type="molecule type" value="Genomic_DNA"/>
</dbReference>
<evidence type="ECO:0000313" key="3">
    <source>
        <dbReference type="Proteomes" id="UP000714420"/>
    </source>
</evidence>
<dbReference type="RefSeq" id="WP_172276552.1">
    <property type="nucleotide sequence ID" value="NZ_CASGMU010000012.1"/>
</dbReference>
<sequence>MKKITFMLLLAATITANAQKDSILTVNVSDKTVSINSDKEKTTVKVYNNQGNELVKTRELEFVDGKEIEQVYVGSPFLKTSSLQRVQLFPKYYYIDAGWTMANAGPFKKQKDSDNLYTNGAFSIGFGMNCLAIPFDKTFTSGLTVGLGLKYMKFNIQDNMKITKISRGNISFNEIDNDARKNHIEYTALTIPVMYNLTNSRYSKWNIGMGLAPEIRLHSQYVFTPHSGKTERTNGVVNTFGLNAELMYNFNPFTVRLSYDLLPAFKTGEGFNAHTSSITIGIDIIGLGKLFHKSR</sequence>
<organism evidence="2 3">
    <name type="scientific">Xylanibacter muris</name>
    <dbReference type="NCBI Taxonomy" id="2736290"/>
    <lineage>
        <taxon>Bacteria</taxon>
        <taxon>Pseudomonadati</taxon>
        <taxon>Bacteroidota</taxon>
        <taxon>Bacteroidia</taxon>
        <taxon>Bacteroidales</taxon>
        <taxon>Prevotellaceae</taxon>
        <taxon>Xylanibacter</taxon>
    </lineage>
</organism>
<protein>
    <recommendedName>
        <fullName evidence="4">Outer membrane protein beta-barrel domain-containing protein</fullName>
    </recommendedName>
</protein>
<evidence type="ECO:0000313" key="2">
    <source>
        <dbReference type="EMBL" id="NPD92902.1"/>
    </source>
</evidence>
<gene>
    <name evidence="2" type="ORF">HPS56_11240</name>
</gene>
<reference evidence="2 3" key="1">
    <citation type="submission" date="2020-05" db="EMBL/GenBank/DDBJ databases">
        <title>Distinct polysaccharide utilization as determinants for interspecies competition between intestinal Prevotella spp.</title>
        <authorList>
            <person name="Galvez E.J.C."/>
            <person name="Iljazovic A."/>
            <person name="Strowig T."/>
        </authorList>
    </citation>
    <scope>NUCLEOTIDE SEQUENCE [LARGE SCALE GENOMIC DNA]</scope>
    <source>
        <strain evidence="2 3">PMUR</strain>
    </source>
</reference>
<comment type="caution">
    <text evidence="2">The sequence shown here is derived from an EMBL/GenBank/DDBJ whole genome shotgun (WGS) entry which is preliminary data.</text>
</comment>
<evidence type="ECO:0008006" key="4">
    <source>
        <dbReference type="Google" id="ProtNLM"/>
    </source>
</evidence>